<accession>A0A8W8NAY9</accession>
<dbReference type="InterPro" id="IPR005303">
    <property type="entry name" value="MOCOS_middle"/>
</dbReference>
<dbReference type="InterPro" id="IPR005302">
    <property type="entry name" value="MoCF_Sase_C"/>
</dbReference>
<evidence type="ECO:0000256" key="3">
    <source>
        <dbReference type="ARBA" id="ARBA00023150"/>
    </source>
</evidence>
<dbReference type="GO" id="GO:0016829">
    <property type="term" value="F:lyase activity"/>
    <property type="evidence" value="ECO:0007669"/>
    <property type="project" value="UniProtKB-UniRule"/>
</dbReference>
<dbReference type="Pfam" id="PF03473">
    <property type="entry name" value="MOSC"/>
    <property type="match status" value="1"/>
</dbReference>
<dbReference type="InterPro" id="IPR015424">
    <property type="entry name" value="PyrdxlP-dep_Trfase"/>
</dbReference>
<name>A0A8W8NAY9_MAGGI</name>
<comment type="similarity">
    <text evidence="4">Belongs to the class-V pyridoxal-phosphate-dependent aminotransferase family. MOCOS subfamily.</text>
</comment>
<dbReference type="AlphaFoldDB" id="A0A8W8NAY9"/>
<dbReference type="GO" id="GO:0030170">
    <property type="term" value="F:pyridoxal phosphate binding"/>
    <property type="evidence" value="ECO:0007669"/>
    <property type="project" value="UniProtKB-UniRule"/>
</dbReference>
<dbReference type="SUPFAM" id="SSF141673">
    <property type="entry name" value="MOSC N-terminal domain-like"/>
    <property type="match status" value="1"/>
</dbReference>
<dbReference type="EnsemblMetazoa" id="G5057.2">
    <property type="protein sequence ID" value="G5057.2:cds"/>
    <property type="gene ID" value="G5057"/>
</dbReference>
<dbReference type="Pfam" id="PF00266">
    <property type="entry name" value="Aminotran_5"/>
    <property type="match status" value="1"/>
</dbReference>
<feature type="domain" description="MOSC" evidence="5">
    <location>
        <begin position="683"/>
        <end position="843"/>
    </location>
</feature>
<evidence type="ECO:0000313" key="6">
    <source>
        <dbReference type="EnsemblMetazoa" id="G5057.2:cds"/>
    </source>
</evidence>
<dbReference type="PANTHER" id="PTHR14237:SF80">
    <property type="entry name" value="MOLYBDENUM COFACTOR SULFURASE"/>
    <property type="match status" value="1"/>
</dbReference>
<sequence>MYNVEIESRRDNEFPQLKGCTYVEHIGATLYSKSQIEAYQQELLSNLYGNPHSRSESSRLSTDAVDQIRFWLLEHFNTSQEEYTLVFTANCTAALKTIAECFTFSQPLKDGEKAKDALSQMKNSQSGCFCYLLDNHTSVQGMRECLNDKTSAILCLPESELYNKDISKSFILAQQDSYNAGNCLFVYPAQSNFSGRKYPLSWIEAIRNQELGFQNQFTGNWFTVLDAAALVCTSPLDLGVHKPDFVTLSFYKMFGFPTGLGALLVKNSSAALLKKTYFGGGTVAASSATERFHVFRPNLAERFEDGTIPFLDIIAVRHGLDALKKIGGSMERISGHTFYIAKYFHHKLAHLRHSSGVNVAEIYTNGNFKDPETQGGVVNFNLFRANGDYIGFAEVDRLAQLYNIHLRTGCFCNIGACQMFLKISSEDIKSNLQAGHVCGDDRDLINGRPTGSIRISFGYMSTLQDAQHCLKFIVENFLETANPKPVFTEKWDEVQFEDEFENSYEVKLEMKSIELKDSVTMDTDHRGSECTSIGLYSMSQMTQAVSPCLDNVIILTNICLYPVKSCAAFKVSEWEIGPRGLLFDRNWMIVSENGVAISQKREPNLCLIKPSLDLVQQTLTLSYKDMKPVTTTLNREEKDFHSSASMSCTSKICGDRVLGTDCGDHVSDWISEALGRPGCRLIQQNNNHIRTSKLKDKENDITKEENLSLSNESQYLLISRPSVQELLSKIKERQSNENEAGEQIDLENLVHRFRANLIVDGGIGYEEDSWEQIQIGRHRFMGQGGCTRCQMICLDQETGQRSKEPLRTLAVSRGRKIPFGIHVRNDAHAEGARLRVGDIVQLV</sequence>
<comment type="cofactor">
    <cofactor evidence="4">
        <name>pyridoxal 5'-phosphate</name>
        <dbReference type="ChEBI" id="CHEBI:597326"/>
    </cofactor>
</comment>
<dbReference type="GO" id="GO:0008265">
    <property type="term" value="F:molybdenum cofactor sulfurtransferase activity"/>
    <property type="evidence" value="ECO:0007669"/>
    <property type="project" value="UniProtKB-UniRule"/>
</dbReference>
<evidence type="ECO:0000259" key="5">
    <source>
        <dbReference type="PROSITE" id="PS51340"/>
    </source>
</evidence>
<dbReference type="PROSITE" id="PS51340">
    <property type="entry name" value="MOSC"/>
    <property type="match status" value="1"/>
</dbReference>
<proteinExistence type="inferred from homology"/>
<organism evidence="6 7">
    <name type="scientific">Magallana gigas</name>
    <name type="common">Pacific oyster</name>
    <name type="synonym">Crassostrea gigas</name>
    <dbReference type="NCBI Taxonomy" id="29159"/>
    <lineage>
        <taxon>Eukaryota</taxon>
        <taxon>Metazoa</taxon>
        <taxon>Spiralia</taxon>
        <taxon>Lophotrochozoa</taxon>
        <taxon>Mollusca</taxon>
        <taxon>Bivalvia</taxon>
        <taxon>Autobranchia</taxon>
        <taxon>Pteriomorphia</taxon>
        <taxon>Ostreida</taxon>
        <taxon>Ostreoidea</taxon>
        <taxon>Ostreidae</taxon>
        <taxon>Magallana</taxon>
    </lineage>
</organism>
<keyword evidence="7" id="KW-1185">Reference proteome</keyword>
<keyword evidence="1 4" id="KW-0808">Transferase</keyword>
<dbReference type="InterPro" id="IPR028886">
    <property type="entry name" value="MoCo_sulfurase"/>
</dbReference>
<protein>
    <recommendedName>
        <fullName evidence="4">Molybdenum cofactor sulfurase</fullName>
        <shortName evidence="4">MCS</shortName>
        <shortName evidence="4">MOS</shortName>
        <shortName evidence="4">MoCo sulfurase</shortName>
        <ecNumber evidence="4">2.8.1.9</ecNumber>
    </recommendedName>
    <alternativeName>
        <fullName evidence="4">Molybdenum cofactor sulfurtransferase</fullName>
    </alternativeName>
</protein>
<evidence type="ECO:0000313" key="7">
    <source>
        <dbReference type="Proteomes" id="UP000005408"/>
    </source>
</evidence>
<comment type="function">
    <text evidence="4">Sulfurates the molybdenum cofactor. Sulfation of molybdenum is essential for xanthine dehydrogenase (XDH) and aldehyde oxidase (ADO) enzymes in which molybdenum cofactor is liganded by 1 oxygen and 1 sulfur atom in active form.</text>
</comment>
<feature type="modified residue" description="N6-(pyridoxal phosphate)lysine" evidence="4">
    <location>
        <position position="252"/>
    </location>
</feature>
<reference evidence="6" key="1">
    <citation type="submission" date="2022-08" db="UniProtKB">
        <authorList>
            <consortium name="EnsemblMetazoa"/>
        </authorList>
    </citation>
    <scope>IDENTIFICATION</scope>
    <source>
        <strain evidence="6">05x7-T-G4-1.051#20</strain>
    </source>
</reference>
<dbReference type="InterPro" id="IPR015421">
    <property type="entry name" value="PyrdxlP-dep_Trfase_major"/>
</dbReference>
<dbReference type="InterPro" id="IPR000192">
    <property type="entry name" value="Aminotrans_V_dom"/>
</dbReference>
<dbReference type="HAMAP" id="MF_03050">
    <property type="entry name" value="MOCOS"/>
    <property type="match status" value="1"/>
</dbReference>
<dbReference type="Pfam" id="PF03476">
    <property type="entry name" value="MOSC_N"/>
    <property type="match status" value="1"/>
</dbReference>
<dbReference type="GO" id="GO:0006777">
    <property type="term" value="P:Mo-molybdopterin cofactor biosynthetic process"/>
    <property type="evidence" value="ECO:0007669"/>
    <property type="project" value="UniProtKB-UniRule"/>
</dbReference>
<dbReference type="SUPFAM" id="SSF53383">
    <property type="entry name" value="PLP-dependent transferases"/>
    <property type="match status" value="1"/>
</dbReference>
<dbReference type="GO" id="GO:0030151">
    <property type="term" value="F:molybdenum ion binding"/>
    <property type="evidence" value="ECO:0007669"/>
    <property type="project" value="UniProtKB-UniRule"/>
</dbReference>
<dbReference type="Gene3D" id="3.40.640.10">
    <property type="entry name" value="Type I PLP-dependent aspartate aminotransferase-like (Major domain)"/>
    <property type="match status" value="1"/>
</dbReference>
<comment type="catalytic activity">
    <reaction evidence="4">
        <text>Mo-molybdopterin + L-cysteine + AH2 = thio-Mo-molybdopterin + L-alanine + A + H2O</text>
        <dbReference type="Rhea" id="RHEA:42636"/>
        <dbReference type="ChEBI" id="CHEBI:13193"/>
        <dbReference type="ChEBI" id="CHEBI:15377"/>
        <dbReference type="ChEBI" id="CHEBI:17499"/>
        <dbReference type="ChEBI" id="CHEBI:35235"/>
        <dbReference type="ChEBI" id="CHEBI:57972"/>
        <dbReference type="ChEBI" id="CHEBI:71302"/>
        <dbReference type="ChEBI" id="CHEBI:82685"/>
        <dbReference type="EC" id="2.8.1.9"/>
    </reaction>
</comment>
<feature type="active site" evidence="4">
    <location>
        <position position="412"/>
    </location>
</feature>
<dbReference type="EC" id="2.8.1.9" evidence="4"/>
<evidence type="ECO:0000256" key="2">
    <source>
        <dbReference type="ARBA" id="ARBA00022898"/>
    </source>
</evidence>
<keyword evidence="2 4" id="KW-0663">Pyridoxal phosphate</keyword>
<keyword evidence="3 4" id="KW-0501">Molybdenum cofactor biosynthesis</keyword>
<dbReference type="Proteomes" id="UP000005408">
    <property type="component" value="Unassembled WGS sequence"/>
</dbReference>
<evidence type="ECO:0000256" key="1">
    <source>
        <dbReference type="ARBA" id="ARBA00022679"/>
    </source>
</evidence>
<evidence type="ECO:0000256" key="4">
    <source>
        <dbReference type="HAMAP-Rule" id="MF_03050"/>
    </source>
</evidence>
<dbReference type="PANTHER" id="PTHR14237">
    <property type="entry name" value="MOLYBDOPTERIN COFACTOR SULFURASE MOSC"/>
    <property type="match status" value="1"/>
</dbReference>